<dbReference type="GO" id="GO:0016757">
    <property type="term" value="F:glycosyltransferase activity"/>
    <property type="evidence" value="ECO:0007669"/>
    <property type="project" value="UniProtKB-KW"/>
</dbReference>
<comment type="caution">
    <text evidence="5">The sequence shown here is derived from an EMBL/GenBank/DDBJ whole genome shotgun (WGS) entry which is preliminary data.</text>
</comment>
<sequence length="411" mass="43714">MNTLLAITGRVPYSTTEEAFVQDELETMMRRGVDLIVVPARTQTAGPNPASVDSGLADRVLAEPVVSLTVVRGAVRTLLRRPGRSIRVVVRALAGSGSLRNFVANLSTVPKALWLADIARSREVTHVHGYWFAHPATMAMICGDIMGLPWSATGFRWDIDADNAMAQKIESAAFLRVADELGARQMAEKVASSTRPACPVPLVRTGVAVPERSTWEANPLGSDLICCPGAFVEKKGHLLLLEAVAARVAAGQDLQVHLFGDGPERGRIEAAIERHDLGGRVVLHGIVPLDELRAFLGRRRPVVVLPSIKADDGQEEGIPVVLIEAMANGAPVISTRTGSIPTLVTTGCGWLVQDRDAAALATAIADATQDTDETEAVCARAAERVSREFDREATAETMATLTGVAQTSGAS</sequence>
<dbReference type="AlphaFoldDB" id="A0A2R7Z356"/>
<dbReference type="OrthoDB" id="3646807at2"/>
<evidence type="ECO:0000256" key="1">
    <source>
        <dbReference type="ARBA" id="ARBA00009481"/>
    </source>
</evidence>
<reference evidence="5 6" key="1">
    <citation type="submission" date="2018-03" db="EMBL/GenBank/DDBJ databases">
        <authorList>
            <person name="Keele B.F."/>
        </authorList>
    </citation>
    <scope>NUCLEOTIDE SEQUENCE [LARGE SCALE GENOMIC DNA]</scope>
    <source>
        <strain evidence="5 6">IB-3</strain>
    </source>
</reference>
<evidence type="ECO:0000313" key="5">
    <source>
        <dbReference type="EMBL" id="PUA83022.1"/>
    </source>
</evidence>
<dbReference type="RefSeq" id="WP_108343208.1">
    <property type="nucleotide sequence ID" value="NZ_PYXZ01000001.1"/>
</dbReference>
<dbReference type="Pfam" id="PF00534">
    <property type="entry name" value="Glycos_transf_1"/>
    <property type="match status" value="1"/>
</dbReference>
<gene>
    <name evidence="5" type="ORF">C7S10_04910</name>
</gene>
<protein>
    <recommendedName>
        <fullName evidence="4">Glycosyl transferase family 1 domain-containing protein</fullName>
    </recommendedName>
</protein>
<dbReference type="EMBL" id="PYXZ01000001">
    <property type="protein sequence ID" value="PUA83022.1"/>
    <property type="molecule type" value="Genomic_DNA"/>
</dbReference>
<dbReference type="PANTHER" id="PTHR12526:SF640">
    <property type="entry name" value="COLANIC ACID BIOSYNTHESIS GLYCOSYLTRANSFERASE WCAL-RELATED"/>
    <property type="match status" value="1"/>
</dbReference>
<dbReference type="Proteomes" id="UP000244867">
    <property type="component" value="Unassembled WGS sequence"/>
</dbReference>
<organism evidence="5 6">
    <name type="scientific">Nocardioides currus</name>
    <dbReference type="NCBI Taxonomy" id="2133958"/>
    <lineage>
        <taxon>Bacteria</taxon>
        <taxon>Bacillati</taxon>
        <taxon>Actinomycetota</taxon>
        <taxon>Actinomycetes</taxon>
        <taxon>Propionibacteriales</taxon>
        <taxon>Nocardioidaceae</taxon>
        <taxon>Nocardioides</taxon>
    </lineage>
</organism>
<name>A0A2R7Z356_9ACTN</name>
<dbReference type="PANTHER" id="PTHR12526">
    <property type="entry name" value="GLYCOSYLTRANSFERASE"/>
    <property type="match status" value="1"/>
</dbReference>
<dbReference type="SUPFAM" id="SSF53756">
    <property type="entry name" value="UDP-Glycosyltransferase/glycogen phosphorylase"/>
    <property type="match status" value="1"/>
</dbReference>
<accession>A0A2R7Z356</accession>
<dbReference type="InterPro" id="IPR001296">
    <property type="entry name" value="Glyco_trans_1"/>
</dbReference>
<proteinExistence type="inferred from homology"/>
<keyword evidence="2" id="KW-0328">Glycosyltransferase</keyword>
<keyword evidence="3" id="KW-0808">Transferase</keyword>
<evidence type="ECO:0000256" key="2">
    <source>
        <dbReference type="ARBA" id="ARBA00022676"/>
    </source>
</evidence>
<keyword evidence="6" id="KW-1185">Reference proteome</keyword>
<dbReference type="Gene3D" id="3.40.50.2000">
    <property type="entry name" value="Glycogen Phosphorylase B"/>
    <property type="match status" value="2"/>
</dbReference>
<evidence type="ECO:0000256" key="3">
    <source>
        <dbReference type="ARBA" id="ARBA00022679"/>
    </source>
</evidence>
<comment type="similarity">
    <text evidence="1">Belongs to the glycosyltransferase group 1 family. Glycosyltransferase 4 subfamily.</text>
</comment>
<evidence type="ECO:0000259" key="4">
    <source>
        <dbReference type="Pfam" id="PF00534"/>
    </source>
</evidence>
<feature type="domain" description="Glycosyl transferase family 1" evidence="4">
    <location>
        <begin position="220"/>
        <end position="383"/>
    </location>
</feature>
<evidence type="ECO:0000313" key="6">
    <source>
        <dbReference type="Proteomes" id="UP000244867"/>
    </source>
</evidence>